<reference evidence="2 3" key="1">
    <citation type="journal article" date="2024" name="G3 (Bethesda)">
        <title>Genome assembly of Hibiscus sabdariffa L. provides insights into metabolisms of medicinal natural products.</title>
        <authorList>
            <person name="Kim T."/>
        </authorList>
    </citation>
    <scope>NUCLEOTIDE SEQUENCE [LARGE SCALE GENOMIC DNA]</scope>
    <source>
        <strain evidence="2">TK-2024</strain>
        <tissue evidence="2">Old leaves</tissue>
    </source>
</reference>
<proteinExistence type="predicted"/>
<feature type="region of interest" description="Disordered" evidence="1">
    <location>
        <begin position="1"/>
        <end position="90"/>
    </location>
</feature>
<feature type="compositionally biased region" description="Polar residues" evidence="1">
    <location>
        <begin position="1"/>
        <end position="12"/>
    </location>
</feature>
<sequence length="90" mass="9078">MEPPTLSTQQPPASVVEQPSILPNQQPMVASDIEPAMVSSSQPSTSVVPGNLYTPMGGLSDQSKSATPKAERAGSADAVEALSGPMGASV</sequence>
<name>A0ABR2CXH0_9ROSI</name>
<protein>
    <submittedName>
        <fullName evidence="2">Uncharacterized protein</fullName>
    </submittedName>
</protein>
<dbReference type="EMBL" id="JBBPBM010000041">
    <property type="protein sequence ID" value="KAK8525047.1"/>
    <property type="molecule type" value="Genomic_DNA"/>
</dbReference>
<accession>A0ABR2CXH0</accession>
<feature type="compositionally biased region" description="Low complexity" evidence="1">
    <location>
        <begin position="35"/>
        <end position="49"/>
    </location>
</feature>
<dbReference type="Proteomes" id="UP001472677">
    <property type="component" value="Unassembled WGS sequence"/>
</dbReference>
<evidence type="ECO:0000313" key="3">
    <source>
        <dbReference type="Proteomes" id="UP001472677"/>
    </source>
</evidence>
<evidence type="ECO:0000313" key="2">
    <source>
        <dbReference type="EMBL" id="KAK8525047.1"/>
    </source>
</evidence>
<evidence type="ECO:0000256" key="1">
    <source>
        <dbReference type="SAM" id="MobiDB-lite"/>
    </source>
</evidence>
<gene>
    <name evidence="2" type="ORF">V6N12_029895</name>
</gene>
<keyword evidence="3" id="KW-1185">Reference proteome</keyword>
<comment type="caution">
    <text evidence="2">The sequence shown here is derived from an EMBL/GenBank/DDBJ whole genome shotgun (WGS) entry which is preliminary data.</text>
</comment>
<organism evidence="2 3">
    <name type="scientific">Hibiscus sabdariffa</name>
    <name type="common">roselle</name>
    <dbReference type="NCBI Taxonomy" id="183260"/>
    <lineage>
        <taxon>Eukaryota</taxon>
        <taxon>Viridiplantae</taxon>
        <taxon>Streptophyta</taxon>
        <taxon>Embryophyta</taxon>
        <taxon>Tracheophyta</taxon>
        <taxon>Spermatophyta</taxon>
        <taxon>Magnoliopsida</taxon>
        <taxon>eudicotyledons</taxon>
        <taxon>Gunneridae</taxon>
        <taxon>Pentapetalae</taxon>
        <taxon>rosids</taxon>
        <taxon>malvids</taxon>
        <taxon>Malvales</taxon>
        <taxon>Malvaceae</taxon>
        <taxon>Malvoideae</taxon>
        <taxon>Hibiscus</taxon>
    </lineage>
</organism>